<evidence type="ECO:0000256" key="4">
    <source>
        <dbReference type="ARBA" id="ARBA00046271"/>
    </source>
</evidence>
<keyword evidence="2" id="KW-0472">Membrane</keyword>
<dbReference type="PANTHER" id="PTHR12652:SF19">
    <property type="entry name" value="PEROXISOMAL BIOGENESIS FACTOR 11"/>
    <property type="match status" value="1"/>
</dbReference>
<comment type="subcellular location">
    <subcellularLocation>
        <location evidence="4">Peroxisome membrane</location>
    </subcellularLocation>
</comment>
<dbReference type="OMA" id="YSIRVYL"/>
<evidence type="ECO:0000256" key="1">
    <source>
        <dbReference type="ARBA" id="ARBA00022593"/>
    </source>
</evidence>
<evidence type="ECO:0000313" key="6">
    <source>
        <dbReference type="Proteomes" id="UP000306954"/>
    </source>
</evidence>
<name>A0A4T0F8A0_WALIC</name>
<evidence type="ECO:0000256" key="2">
    <source>
        <dbReference type="ARBA" id="ARBA00023136"/>
    </source>
</evidence>
<dbReference type="PANTHER" id="PTHR12652">
    <property type="entry name" value="PEROXISOMAL BIOGENESIS FACTOR 11"/>
    <property type="match status" value="1"/>
</dbReference>
<reference evidence="5 6" key="1">
    <citation type="submission" date="2019-03" db="EMBL/GenBank/DDBJ databases">
        <title>Sequencing 23 genomes of Wallemia ichthyophaga.</title>
        <authorList>
            <person name="Gostincar C."/>
        </authorList>
    </citation>
    <scope>NUCLEOTIDE SEQUENCE [LARGE SCALE GENOMIC DNA]</scope>
    <source>
        <strain evidence="5 6">EXF-8621</strain>
    </source>
</reference>
<dbReference type="GO" id="GO:0005778">
    <property type="term" value="C:peroxisomal membrane"/>
    <property type="evidence" value="ECO:0007669"/>
    <property type="project" value="UniProtKB-SubCell"/>
</dbReference>
<evidence type="ECO:0000313" key="5">
    <source>
        <dbReference type="EMBL" id="TIB16375.1"/>
    </source>
</evidence>
<dbReference type="EMBL" id="SPOF01000004">
    <property type="protein sequence ID" value="TIB16375.1"/>
    <property type="molecule type" value="Genomic_DNA"/>
</dbReference>
<proteinExistence type="predicted"/>
<gene>
    <name evidence="5" type="ORF">E3P90_00529</name>
</gene>
<organism evidence="5 6">
    <name type="scientific">Wallemia ichthyophaga</name>
    <dbReference type="NCBI Taxonomy" id="245174"/>
    <lineage>
        <taxon>Eukaryota</taxon>
        <taxon>Fungi</taxon>
        <taxon>Dikarya</taxon>
        <taxon>Basidiomycota</taxon>
        <taxon>Wallemiomycotina</taxon>
        <taxon>Wallemiomycetes</taxon>
        <taxon>Wallemiales</taxon>
        <taxon>Wallemiaceae</taxon>
        <taxon>Wallemia</taxon>
    </lineage>
</organism>
<comment type="caution">
    <text evidence="5">The sequence shown here is derived from an EMBL/GenBank/DDBJ whole genome shotgun (WGS) entry which is preliminary data.</text>
</comment>
<sequence length="316" mass="35777">MVRTPSYLPANPWIEQAQRHGIPLSNSGKLLQAAMPKRMRVSTSQIIDRLLATDSGRDKIFKIIQYSIKLYLWRSKSNPYISSQAKEWLPYLKNCASGLSTTRKCLILFAWRRAIPDLYTMLREPKQPSPNLLEGVRRRLTLFSAVIQIPNSISDDLYCASRLGLVGTKMGAVAEKYGAMLWWTDTFLQLNVSAISESHNRAQLKKLQSRQEYLQQCLDDLTHGDTLKPEYAISDDTLGAFLRTDADIRKVQTGQSWARLSAFKLMCDFVFVSYDVFGFKKGKEGTQAIVGLTAGLLSSLKLWDKHYNSLAKPPSM</sequence>
<protein>
    <recommendedName>
        <fullName evidence="7">Peroxisomal biogenesis factor 11</fullName>
    </recommendedName>
</protein>
<dbReference type="AlphaFoldDB" id="A0A4T0F8A0"/>
<dbReference type="GO" id="GO:0016559">
    <property type="term" value="P:peroxisome fission"/>
    <property type="evidence" value="ECO:0007669"/>
    <property type="project" value="InterPro"/>
</dbReference>
<dbReference type="Proteomes" id="UP000306954">
    <property type="component" value="Unassembled WGS sequence"/>
</dbReference>
<accession>A0A4T0F8A0</accession>
<keyword evidence="3" id="KW-0576">Peroxisome</keyword>
<dbReference type="Pfam" id="PF05648">
    <property type="entry name" value="PEX11"/>
    <property type="match status" value="1"/>
</dbReference>
<dbReference type="InterPro" id="IPR008733">
    <property type="entry name" value="PEX11"/>
</dbReference>
<keyword evidence="1" id="KW-0962">Peroxisome biogenesis</keyword>
<evidence type="ECO:0000256" key="3">
    <source>
        <dbReference type="ARBA" id="ARBA00023140"/>
    </source>
</evidence>
<evidence type="ECO:0008006" key="7">
    <source>
        <dbReference type="Google" id="ProtNLM"/>
    </source>
</evidence>